<evidence type="ECO:0000313" key="3">
    <source>
        <dbReference type="EMBL" id="SKA44561.1"/>
    </source>
</evidence>
<keyword evidence="1" id="KW-1133">Transmembrane helix</keyword>
<keyword evidence="1" id="KW-0812">Transmembrane</keyword>
<sequence length="99" mass="11207">MVGISKSGAERYGRMFAQLTDESWIFGVVVATVFFVITLCLSYIIIYYVPLYQPTTDSAIAIMTTLRPLMFVFPVITMGLTFAAGFRSVKSYLDHKRMM</sequence>
<gene>
    <name evidence="3" type="ORF">CZ814_02521</name>
    <name evidence="2" type="ORF">VXS06_04965</name>
</gene>
<evidence type="ECO:0000313" key="4">
    <source>
        <dbReference type="Proteomes" id="UP000191116"/>
    </source>
</evidence>
<dbReference type="OrthoDB" id="5826226at2"/>
<evidence type="ECO:0000313" key="5">
    <source>
        <dbReference type="Proteomes" id="UP001306119"/>
    </source>
</evidence>
<feature type="transmembrane region" description="Helical" evidence="1">
    <location>
        <begin position="69"/>
        <end position="89"/>
    </location>
</feature>
<evidence type="ECO:0000313" key="2">
    <source>
        <dbReference type="EMBL" id="MEC6831113.1"/>
    </source>
</evidence>
<reference evidence="3 4" key="1">
    <citation type="submission" date="2017-02" db="EMBL/GenBank/DDBJ databases">
        <authorList>
            <person name="Peterson S.W."/>
        </authorList>
    </citation>
    <scope>NUCLEOTIDE SEQUENCE [LARGE SCALE GENOMIC DNA]</scope>
    <source>
        <strain evidence="3 4">CECT 9189</strain>
    </source>
</reference>
<organism evidence="3 4">
    <name type="scientific">Photobacterium toruni</name>
    <dbReference type="NCBI Taxonomy" id="1935446"/>
    <lineage>
        <taxon>Bacteria</taxon>
        <taxon>Pseudomonadati</taxon>
        <taxon>Pseudomonadota</taxon>
        <taxon>Gammaproteobacteria</taxon>
        <taxon>Vibrionales</taxon>
        <taxon>Vibrionaceae</taxon>
        <taxon>Photobacterium</taxon>
    </lineage>
</organism>
<evidence type="ECO:0000256" key="1">
    <source>
        <dbReference type="SAM" id="Phobius"/>
    </source>
</evidence>
<dbReference type="EMBL" id="FUWP01000014">
    <property type="protein sequence ID" value="SKA44561.1"/>
    <property type="molecule type" value="Genomic_DNA"/>
</dbReference>
<name>A0A1T4TW85_9GAMM</name>
<accession>A0A1T4TW85</accession>
<reference evidence="2 5" key="2">
    <citation type="submission" date="2024-01" db="EMBL/GenBank/DDBJ databases">
        <title>Active colonisers of the gastrointestinal tract of Atlantic salmon farmed in a warm water region.</title>
        <authorList>
            <person name="Bowman J.P."/>
        </authorList>
    </citation>
    <scope>NUCLEOTIDE SEQUENCE [LARGE SCALE GENOMIC DNA]</scope>
    <source>
        <strain evidence="2 5">S3MW1</strain>
    </source>
</reference>
<proteinExistence type="predicted"/>
<keyword evidence="1" id="KW-0472">Membrane</keyword>
<protein>
    <submittedName>
        <fullName evidence="3">Uncharacterized protein</fullName>
    </submittedName>
</protein>
<dbReference type="RefSeq" id="WP_080175295.1">
    <property type="nucleotide sequence ID" value="NZ_AP024855.1"/>
</dbReference>
<feature type="transmembrane region" description="Helical" evidence="1">
    <location>
        <begin position="24"/>
        <end position="49"/>
    </location>
</feature>
<dbReference type="Proteomes" id="UP001306119">
    <property type="component" value="Unassembled WGS sequence"/>
</dbReference>
<keyword evidence="5" id="KW-1185">Reference proteome</keyword>
<dbReference type="AlphaFoldDB" id="A0A1T4TW85"/>
<dbReference type="EMBL" id="JAYXUG010000002">
    <property type="protein sequence ID" value="MEC6831113.1"/>
    <property type="molecule type" value="Genomic_DNA"/>
</dbReference>
<dbReference type="Proteomes" id="UP000191116">
    <property type="component" value="Unassembled WGS sequence"/>
</dbReference>